<name>A0A6J8B0X3_MYTCO</name>
<evidence type="ECO:0000256" key="6">
    <source>
        <dbReference type="ARBA" id="ARBA00023065"/>
    </source>
</evidence>
<keyword evidence="7 10" id="KW-0472">Membrane</keyword>
<reference evidence="11 12" key="1">
    <citation type="submission" date="2020-06" db="EMBL/GenBank/DDBJ databases">
        <authorList>
            <person name="Li R."/>
            <person name="Bekaert M."/>
        </authorList>
    </citation>
    <scope>NUCLEOTIDE SEQUENCE [LARGE SCALE GENOMIC DNA]</scope>
    <source>
        <strain evidence="12">wild</strain>
    </source>
</reference>
<proteinExistence type="predicted"/>
<feature type="compositionally biased region" description="Polar residues" evidence="9">
    <location>
        <begin position="15"/>
        <end position="25"/>
    </location>
</feature>
<evidence type="ECO:0000256" key="3">
    <source>
        <dbReference type="ARBA" id="ARBA00022692"/>
    </source>
</evidence>
<dbReference type="InterPro" id="IPR050970">
    <property type="entry name" value="Cl_channel_volt-gated"/>
</dbReference>
<evidence type="ECO:0000256" key="5">
    <source>
        <dbReference type="ARBA" id="ARBA00022989"/>
    </source>
</evidence>
<comment type="subcellular location">
    <subcellularLocation>
        <location evidence="1">Membrane</location>
        <topology evidence="1">Multi-pass membrane protein</topology>
    </subcellularLocation>
</comment>
<evidence type="ECO:0000256" key="7">
    <source>
        <dbReference type="ARBA" id="ARBA00023136"/>
    </source>
</evidence>
<feature type="transmembrane region" description="Helical" evidence="10">
    <location>
        <begin position="347"/>
        <end position="366"/>
    </location>
</feature>
<dbReference type="Gene3D" id="1.10.3080.10">
    <property type="entry name" value="Clc chloride channel"/>
    <property type="match status" value="1"/>
</dbReference>
<feature type="compositionally biased region" description="Polar residues" evidence="9">
    <location>
        <begin position="779"/>
        <end position="789"/>
    </location>
</feature>
<keyword evidence="3 10" id="KW-0812">Transmembrane</keyword>
<dbReference type="Gene3D" id="3.10.580.10">
    <property type="entry name" value="CBS-domain"/>
    <property type="match status" value="3"/>
</dbReference>
<feature type="transmembrane region" description="Helical" evidence="10">
    <location>
        <begin position="150"/>
        <end position="173"/>
    </location>
</feature>
<dbReference type="InterPro" id="IPR014743">
    <property type="entry name" value="Cl-channel_core"/>
</dbReference>
<evidence type="ECO:0000313" key="12">
    <source>
        <dbReference type="Proteomes" id="UP000507470"/>
    </source>
</evidence>
<evidence type="ECO:0000256" key="9">
    <source>
        <dbReference type="SAM" id="MobiDB-lite"/>
    </source>
</evidence>
<feature type="transmembrane region" description="Helical" evidence="10">
    <location>
        <begin position="304"/>
        <end position="326"/>
    </location>
</feature>
<evidence type="ECO:0000256" key="10">
    <source>
        <dbReference type="SAM" id="Phobius"/>
    </source>
</evidence>
<keyword evidence="2" id="KW-0813">Transport</keyword>
<dbReference type="GO" id="GO:0005247">
    <property type="term" value="F:voltage-gated chloride channel activity"/>
    <property type="evidence" value="ECO:0007669"/>
    <property type="project" value="TreeGrafter"/>
</dbReference>
<sequence length="1084" mass="121456">MDQKHEGATHIELSPISSSNGTSDMADNKRKTEQTQPEQNFGYEETLIYGQYKRDLGSFAKFQAKKFKDQKDLGKTEIVKSKSRLGLYIVLDNVVRVRDVVFKSIGEDWVFLALLGVLMALLSFAMDYIIEKCQSAKMWLYTELAFSLPLQYFAWISYTILFILFATGFTHLVSPQAVGSGSTLTLGKEGPFVHIASIVATLLGKLSSFKGVYQNESRRTEMLAAACAVGVAGTFAAPIGGVLFSIEVTATYFAVRNYWRGFFAAVCGAITFRLLAIWFQHEETITALFKTNLRTEYPFDALELVAYSFIGVICGFAGALFILLHRKIILFTRKRRRLTNFLQKNRFIYPGMVAFVISSLTFPPGFGQFFAGMLTNKQAINELFSNITWTIGQADDLEDEKILSHWIHPDTNVYVTLVLFIIMHFLFGAICNTLPIPAGVFVPVFMVGAGFGRLIGEAMAAWFPLGLAAAGLVHKIVPGGYAITGAASLAGSVTRTISTSVIVFELTGQISHVLPVVVSVLIANAVSNKLQPSFFDSIIRLKKLPYLPDIVSAKGNAWNIFIEDIMVKDVKYITLISTYKDLQDLLSDTAHKTYPFVDSPGRWCNIDLLSDTAHRTYPFVDSPGRWLSFCQTQHIRSFVDSLGRWCNIDLLSDTAHKTYPFVDSPGRWCKIDLLSDIAHKTYPFVDSLGRWCNIDLLSDTAHRTYPLVDSPGRWCNIDLLSDTAHKTYPFVDSPDSMILLGSVQRYELERIIYVQLSYDQKIVPQGSLDDLSDDELSETSAPNSRSASRPTTPPPFIDSQFRALTPKSRFHVSKVDDIPLHPVHGRKLSLSSADDHLIIPQIIIQHSEDNLTAEERDIRQYHTIQVPLRGILKKSTSASRLPVKSGSATDLKAEINAYYRKLAGTRKESIVEDVPFFINKSSFSNLPGLEKRRVKKSEAEPVKISNLPEDKQKEWEEEKLLETIEWEGCQIDPAPFQLVERTSLHKVHSLFSLLGLSRAYVTNTGKLCGVCGLQELRNAIQGRIDAEEAFKKREEESEDKEFDPQELEVEVAPHPSDYMLSHSNDADFEYPVVQISPPDEDSNV</sequence>
<feature type="transmembrane region" description="Helical" evidence="10">
    <location>
        <begin position="258"/>
        <end position="279"/>
    </location>
</feature>
<protein>
    <submittedName>
        <fullName evidence="11">CLCN2</fullName>
    </submittedName>
</protein>
<evidence type="ECO:0000256" key="2">
    <source>
        <dbReference type="ARBA" id="ARBA00022448"/>
    </source>
</evidence>
<dbReference type="Proteomes" id="UP000507470">
    <property type="component" value="Unassembled WGS sequence"/>
</dbReference>
<keyword evidence="8" id="KW-0868">Chloride</keyword>
<dbReference type="InterPro" id="IPR001807">
    <property type="entry name" value="ClC"/>
</dbReference>
<dbReference type="SUPFAM" id="SSF81340">
    <property type="entry name" value="Clc chloride channel"/>
    <property type="match status" value="1"/>
</dbReference>
<feature type="transmembrane region" description="Helical" evidence="10">
    <location>
        <begin position="413"/>
        <end position="431"/>
    </location>
</feature>
<dbReference type="EMBL" id="CACVKT020002232">
    <property type="protein sequence ID" value="CAC5376915.1"/>
    <property type="molecule type" value="Genomic_DNA"/>
</dbReference>
<organism evidence="11 12">
    <name type="scientific">Mytilus coruscus</name>
    <name type="common">Sea mussel</name>
    <dbReference type="NCBI Taxonomy" id="42192"/>
    <lineage>
        <taxon>Eukaryota</taxon>
        <taxon>Metazoa</taxon>
        <taxon>Spiralia</taxon>
        <taxon>Lophotrochozoa</taxon>
        <taxon>Mollusca</taxon>
        <taxon>Bivalvia</taxon>
        <taxon>Autobranchia</taxon>
        <taxon>Pteriomorphia</taxon>
        <taxon>Mytilida</taxon>
        <taxon>Mytiloidea</taxon>
        <taxon>Mytilidae</taxon>
        <taxon>Mytilinae</taxon>
        <taxon>Mytilus</taxon>
    </lineage>
</organism>
<feature type="region of interest" description="Disordered" evidence="9">
    <location>
        <begin position="1"/>
        <end position="39"/>
    </location>
</feature>
<accession>A0A6J8B0X3</accession>
<evidence type="ECO:0000256" key="8">
    <source>
        <dbReference type="ARBA" id="ARBA00023214"/>
    </source>
</evidence>
<dbReference type="AlphaFoldDB" id="A0A6J8B0X3"/>
<dbReference type="OrthoDB" id="4564at2759"/>
<dbReference type="PANTHER" id="PTHR45720">
    <property type="entry name" value="CHLORIDE CHANNEL PROTEIN 2"/>
    <property type="match status" value="1"/>
</dbReference>
<dbReference type="SUPFAM" id="SSF54631">
    <property type="entry name" value="CBS-domain pair"/>
    <property type="match status" value="2"/>
</dbReference>
<feature type="transmembrane region" description="Helical" evidence="10">
    <location>
        <begin position="109"/>
        <end position="130"/>
    </location>
</feature>
<keyword evidence="4" id="KW-0677">Repeat</keyword>
<gene>
    <name evidence="11" type="ORF">MCOR_13392</name>
</gene>
<feature type="transmembrane region" description="Helical" evidence="10">
    <location>
        <begin position="223"/>
        <end position="246"/>
    </location>
</feature>
<evidence type="ECO:0000313" key="11">
    <source>
        <dbReference type="EMBL" id="CAC5376915.1"/>
    </source>
</evidence>
<keyword evidence="6" id="KW-0406">Ion transport</keyword>
<keyword evidence="12" id="KW-1185">Reference proteome</keyword>
<evidence type="ECO:0000256" key="4">
    <source>
        <dbReference type="ARBA" id="ARBA00022737"/>
    </source>
</evidence>
<evidence type="ECO:0000256" key="1">
    <source>
        <dbReference type="ARBA" id="ARBA00004141"/>
    </source>
</evidence>
<feature type="region of interest" description="Disordered" evidence="9">
    <location>
        <begin position="769"/>
        <end position="798"/>
    </location>
</feature>
<dbReference type="PRINTS" id="PR00762">
    <property type="entry name" value="CLCHANNEL"/>
</dbReference>
<dbReference type="CDD" id="cd03683">
    <property type="entry name" value="ClC_1_like"/>
    <property type="match status" value="1"/>
</dbReference>
<dbReference type="PANTHER" id="PTHR45720:SF10">
    <property type="entry name" value="CHLORIDE CHANNEL PROTEIN 2"/>
    <property type="match status" value="1"/>
</dbReference>
<dbReference type="Pfam" id="PF00654">
    <property type="entry name" value="Voltage_CLC"/>
    <property type="match status" value="1"/>
</dbReference>
<dbReference type="GO" id="GO:0005886">
    <property type="term" value="C:plasma membrane"/>
    <property type="evidence" value="ECO:0007669"/>
    <property type="project" value="TreeGrafter"/>
</dbReference>
<feature type="transmembrane region" description="Helical" evidence="10">
    <location>
        <begin position="438"/>
        <end position="456"/>
    </location>
</feature>
<dbReference type="InterPro" id="IPR046342">
    <property type="entry name" value="CBS_dom_sf"/>
</dbReference>
<keyword evidence="5 10" id="KW-1133">Transmembrane helix</keyword>
<dbReference type="FunFam" id="1.10.3080.10:FF:000033">
    <property type="entry name" value="Chloride channel, voltage-sensitive 1"/>
    <property type="match status" value="1"/>
</dbReference>